<accession>A0A9P7DWL9</accession>
<keyword evidence="2" id="KW-0227">DNA damage</keyword>
<comment type="subcellular location">
    <subcellularLocation>
        <location evidence="1">Nucleus</location>
    </subcellularLocation>
</comment>
<keyword evidence="3" id="KW-0234">DNA repair</keyword>
<feature type="region of interest" description="Disordered" evidence="5">
    <location>
        <begin position="265"/>
        <end position="394"/>
    </location>
</feature>
<dbReference type="EMBL" id="JABBWE010000003">
    <property type="protein sequence ID" value="KAG1804806.1"/>
    <property type="molecule type" value="Genomic_DNA"/>
</dbReference>
<evidence type="ECO:0000313" key="8">
    <source>
        <dbReference type="Proteomes" id="UP000719766"/>
    </source>
</evidence>
<evidence type="ECO:0000313" key="7">
    <source>
        <dbReference type="EMBL" id="KAG1804806.1"/>
    </source>
</evidence>
<evidence type="ECO:0000256" key="4">
    <source>
        <dbReference type="ARBA" id="ARBA00023242"/>
    </source>
</evidence>
<dbReference type="GO" id="GO:0006303">
    <property type="term" value="P:double-strand break repair via nonhomologous end joining"/>
    <property type="evidence" value="ECO:0007669"/>
    <property type="project" value="UniProtKB-ARBA"/>
</dbReference>
<dbReference type="Gene3D" id="2.170.210.10">
    <property type="entry name" value="DNA double-strand break repair and VJ recombination XRCC4, N-terminal"/>
    <property type="match status" value="1"/>
</dbReference>
<evidence type="ECO:0000256" key="5">
    <source>
        <dbReference type="SAM" id="MobiDB-lite"/>
    </source>
</evidence>
<dbReference type="GO" id="GO:0005634">
    <property type="term" value="C:nucleus"/>
    <property type="evidence" value="ECO:0007669"/>
    <property type="project" value="UniProtKB-SubCell"/>
</dbReference>
<dbReference type="GeneID" id="64592820"/>
<dbReference type="AlphaFoldDB" id="A0A9P7DWL9"/>
<organism evidence="7 8">
    <name type="scientific">Suillus plorans</name>
    <dbReference type="NCBI Taxonomy" id="116603"/>
    <lineage>
        <taxon>Eukaryota</taxon>
        <taxon>Fungi</taxon>
        <taxon>Dikarya</taxon>
        <taxon>Basidiomycota</taxon>
        <taxon>Agaricomycotina</taxon>
        <taxon>Agaricomycetes</taxon>
        <taxon>Agaricomycetidae</taxon>
        <taxon>Boletales</taxon>
        <taxon>Suillineae</taxon>
        <taxon>Suillaceae</taxon>
        <taxon>Suillus</taxon>
    </lineage>
</organism>
<dbReference type="RefSeq" id="XP_041166421.1">
    <property type="nucleotide sequence ID" value="XM_041299056.1"/>
</dbReference>
<dbReference type="InterPro" id="IPR015381">
    <property type="entry name" value="XLF-like_N"/>
</dbReference>
<reference evidence="7" key="1">
    <citation type="journal article" date="2020" name="New Phytol.">
        <title>Comparative genomics reveals dynamic genome evolution in host specialist ectomycorrhizal fungi.</title>
        <authorList>
            <person name="Lofgren L.A."/>
            <person name="Nguyen N.H."/>
            <person name="Vilgalys R."/>
            <person name="Ruytinx J."/>
            <person name="Liao H.L."/>
            <person name="Branco S."/>
            <person name="Kuo A."/>
            <person name="LaButti K."/>
            <person name="Lipzen A."/>
            <person name="Andreopoulos W."/>
            <person name="Pangilinan J."/>
            <person name="Riley R."/>
            <person name="Hundley H."/>
            <person name="Na H."/>
            <person name="Barry K."/>
            <person name="Grigoriev I.V."/>
            <person name="Stajich J.E."/>
            <person name="Kennedy P.G."/>
        </authorList>
    </citation>
    <scope>NUCLEOTIDE SEQUENCE</scope>
    <source>
        <strain evidence="7">S12</strain>
    </source>
</reference>
<comment type="caution">
    <text evidence="7">The sequence shown here is derived from an EMBL/GenBank/DDBJ whole genome shotgun (WGS) entry which is preliminary data.</text>
</comment>
<keyword evidence="4" id="KW-0539">Nucleus</keyword>
<dbReference type="OrthoDB" id="3184250at2759"/>
<evidence type="ECO:0000256" key="1">
    <source>
        <dbReference type="ARBA" id="ARBA00004123"/>
    </source>
</evidence>
<evidence type="ECO:0000256" key="3">
    <source>
        <dbReference type="ARBA" id="ARBA00023204"/>
    </source>
</evidence>
<feature type="domain" description="XLF-like N-terminal" evidence="6">
    <location>
        <begin position="17"/>
        <end position="125"/>
    </location>
</feature>
<sequence>MESFTEDHSKALLAKEWLVKVDSQTSTPYLFKFFCSSVDLMACVLVTDTKAAWAEVLTSNQFARRWRTCNKLSISPLPDTDEEESWRDHHLALIGRAHSLGGFLGLTLELEKPTSGDLALQLECNNWKWRWEPTFLGPRLSAEIISKHLIMPLISVNHLAFSSSDVLGELAPGDLEKATDKVGRTARRTLDTHIKNALSRPRVATTLQRMTAMFNFLPELPAIITDAGTPDLRALTADQISSLKITVRDTEHKPHVGLIQDYDMAPLQEPTPPKLPQQEDSATESESEGAAPKQRTLLASPTPSHQLRVSGRPPSAVLSKDSSPALPGRSRSRTEAPASESDPSLVRPNKKLKPQGSDDDDSEEERKRHAAAIKSGAAAKRGTRQPLKRGGKRF</sequence>
<evidence type="ECO:0000256" key="2">
    <source>
        <dbReference type="ARBA" id="ARBA00022763"/>
    </source>
</evidence>
<feature type="compositionally biased region" description="Basic residues" evidence="5">
    <location>
        <begin position="381"/>
        <end position="394"/>
    </location>
</feature>
<proteinExistence type="predicted"/>
<feature type="compositionally biased region" description="Polar residues" evidence="5">
    <location>
        <begin position="297"/>
        <end position="307"/>
    </location>
</feature>
<gene>
    <name evidence="7" type="ORF">HD556DRAFT_1261514</name>
</gene>
<keyword evidence="8" id="KW-1185">Reference proteome</keyword>
<dbReference type="Proteomes" id="UP000719766">
    <property type="component" value="Unassembled WGS sequence"/>
</dbReference>
<dbReference type="InterPro" id="IPR038051">
    <property type="entry name" value="XRCC4-like_N_sf"/>
</dbReference>
<name>A0A9P7DWL9_9AGAM</name>
<dbReference type="Pfam" id="PF09302">
    <property type="entry name" value="XLF"/>
    <property type="match status" value="1"/>
</dbReference>
<evidence type="ECO:0000259" key="6">
    <source>
        <dbReference type="Pfam" id="PF09302"/>
    </source>
</evidence>
<protein>
    <recommendedName>
        <fullName evidence="6">XLF-like N-terminal domain-containing protein</fullName>
    </recommendedName>
</protein>